<name>A0A0C2NL37_THEKT</name>
<dbReference type="SMART" id="SM00317">
    <property type="entry name" value="SET"/>
    <property type="match status" value="1"/>
</dbReference>
<protein>
    <submittedName>
        <fullName evidence="2">N-lysine methyltransferase SETD8-A</fullName>
    </submittedName>
</protein>
<evidence type="ECO:0000313" key="2">
    <source>
        <dbReference type="EMBL" id="KII74717.1"/>
    </source>
</evidence>
<sequence>MIESRTRCLTLSPSRRHNRKITVQTSFMRDKQNTLFDYYQVRRSSRLEAKSSKDDNKKDIYNRILNGIEEGLEARESPGKGRGVFTTKEFKTGDFVLEYYGDLIDRKAAIKREKSYELDNSGSLIGINIFSYSIDATLDKGRLGRLLNHSRTEFNLVSKIIEIRGIPRIVFYASKDIPKDVELCYDYGDRSKRSLKLYPWLRY</sequence>
<reference evidence="2 3" key="1">
    <citation type="journal article" date="2014" name="Genome Biol. Evol.">
        <title>The genome of the myxosporean Thelohanellus kitauei shows adaptations to nutrient acquisition within its fish host.</title>
        <authorList>
            <person name="Yang Y."/>
            <person name="Xiong J."/>
            <person name="Zhou Z."/>
            <person name="Huo F."/>
            <person name="Miao W."/>
            <person name="Ran C."/>
            <person name="Liu Y."/>
            <person name="Zhang J."/>
            <person name="Feng J."/>
            <person name="Wang M."/>
            <person name="Wang M."/>
            <person name="Wang L."/>
            <person name="Yao B."/>
        </authorList>
    </citation>
    <scope>NUCLEOTIDE SEQUENCE [LARGE SCALE GENOMIC DNA]</scope>
    <source>
        <strain evidence="2">Wuqing</strain>
    </source>
</reference>
<dbReference type="InterPro" id="IPR051760">
    <property type="entry name" value="KMT5A"/>
</dbReference>
<dbReference type="Proteomes" id="UP000031668">
    <property type="component" value="Unassembled WGS sequence"/>
</dbReference>
<dbReference type="OMA" id="NHSILRP"/>
<dbReference type="GO" id="GO:0043516">
    <property type="term" value="P:regulation of DNA damage response, signal transduction by p53 class mediator"/>
    <property type="evidence" value="ECO:0007669"/>
    <property type="project" value="TreeGrafter"/>
</dbReference>
<feature type="domain" description="SET" evidence="1">
    <location>
        <begin position="70"/>
        <end position="188"/>
    </location>
</feature>
<dbReference type="Gene3D" id="2.170.270.10">
    <property type="entry name" value="SET domain"/>
    <property type="match status" value="1"/>
</dbReference>
<dbReference type="SUPFAM" id="SSF82199">
    <property type="entry name" value="SET domain"/>
    <property type="match status" value="1"/>
</dbReference>
<organism evidence="2 3">
    <name type="scientific">Thelohanellus kitauei</name>
    <name type="common">Myxosporean</name>
    <dbReference type="NCBI Taxonomy" id="669202"/>
    <lineage>
        <taxon>Eukaryota</taxon>
        <taxon>Metazoa</taxon>
        <taxon>Cnidaria</taxon>
        <taxon>Myxozoa</taxon>
        <taxon>Myxosporea</taxon>
        <taxon>Bivalvulida</taxon>
        <taxon>Platysporina</taxon>
        <taxon>Myxobolidae</taxon>
        <taxon>Thelohanellus</taxon>
    </lineage>
</organism>
<dbReference type="PANTHER" id="PTHR46167">
    <property type="entry name" value="N-LYSINE METHYLTRANSFERASE KMT5A"/>
    <property type="match status" value="1"/>
</dbReference>
<accession>A0A0C2NL37</accession>
<dbReference type="GO" id="GO:0005700">
    <property type="term" value="C:polytene chromosome"/>
    <property type="evidence" value="ECO:0007669"/>
    <property type="project" value="TreeGrafter"/>
</dbReference>
<dbReference type="Pfam" id="PF00856">
    <property type="entry name" value="SET"/>
    <property type="match status" value="1"/>
</dbReference>
<dbReference type="InterPro" id="IPR001214">
    <property type="entry name" value="SET_dom"/>
</dbReference>
<gene>
    <name evidence="2" type="ORF">RF11_12570</name>
</gene>
<dbReference type="InterPro" id="IPR046341">
    <property type="entry name" value="SET_dom_sf"/>
</dbReference>
<dbReference type="GO" id="GO:0006357">
    <property type="term" value="P:regulation of transcription by RNA polymerase II"/>
    <property type="evidence" value="ECO:0007669"/>
    <property type="project" value="TreeGrafter"/>
</dbReference>
<dbReference type="PROSITE" id="PS50280">
    <property type="entry name" value="SET"/>
    <property type="match status" value="1"/>
</dbReference>
<comment type="caution">
    <text evidence="2">The sequence shown here is derived from an EMBL/GenBank/DDBJ whole genome shotgun (WGS) entry which is preliminary data.</text>
</comment>
<evidence type="ECO:0000259" key="1">
    <source>
        <dbReference type="PROSITE" id="PS50280"/>
    </source>
</evidence>
<dbReference type="GO" id="GO:0032259">
    <property type="term" value="P:methylation"/>
    <property type="evidence" value="ECO:0007669"/>
    <property type="project" value="UniProtKB-KW"/>
</dbReference>
<keyword evidence="2" id="KW-0489">Methyltransferase</keyword>
<dbReference type="EMBL" id="JWZT01000301">
    <property type="protein sequence ID" value="KII74717.1"/>
    <property type="molecule type" value="Genomic_DNA"/>
</dbReference>
<dbReference type="PANTHER" id="PTHR46167:SF1">
    <property type="entry name" value="N-LYSINE METHYLTRANSFERASE KMT5A"/>
    <property type="match status" value="1"/>
</dbReference>
<dbReference type="GO" id="GO:0042799">
    <property type="term" value="F:histone H4K20 methyltransferase activity"/>
    <property type="evidence" value="ECO:0007669"/>
    <property type="project" value="TreeGrafter"/>
</dbReference>
<evidence type="ECO:0000313" key="3">
    <source>
        <dbReference type="Proteomes" id="UP000031668"/>
    </source>
</evidence>
<keyword evidence="3" id="KW-1185">Reference proteome</keyword>
<dbReference type="AlphaFoldDB" id="A0A0C2NL37"/>
<dbReference type="OrthoDB" id="5560686at2759"/>
<proteinExistence type="predicted"/>
<keyword evidence="2" id="KW-0808">Transferase</keyword>
<dbReference type="GO" id="GO:0005634">
    <property type="term" value="C:nucleus"/>
    <property type="evidence" value="ECO:0007669"/>
    <property type="project" value="TreeGrafter"/>
</dbReference>